<name>W2PVJ4_PHYN3</name>
<sequence>MADDAPPITTTARLTGEMKVYLDSKLEDTPSMVAQVLYSFLCREIRDGRIGGPSPELAQIRVEFGIKIQILC</sequence>
<reference evidence="1 2" key="2">
    <citation type="submission" date="2013-11" db="EMBL/GenBank/DDBJ databases">
        <title>The Genome Sequence of Phytophthora parasitica INRA-310.</title>
        <authorList>
            <consortium name="The Broad Institute Genomics Platform"/>
            <person name="Russ C."/>
            <person name="Tyler B."/>
            <person name="Panabieres F."/>
            <person name="Shan W."/>
            <person name="Tripathy S."/>
            <person name="Grunwald N."/>
            <person name="Machado M."/>
            <person name="Johnson C.S."/>
            <person name="Arredondo F."/>
            <person name="Hong C."/>
            <person name="Coffey M."/>
            <person name="Young S.K."/>
            <person name="Zeng Q."/>
            <person name="Gargeya S."/>
            <person name="Fitzgerald M."/>
            <person name="Abouelleil A."/>
            <person name="Alvarado L."/>
            <person name="Chapman S.B."/>
            <person name="Gainer-Dewar J."/>
            <person name="Goldberg J."/>
            <person name="Griggs A."/>
            <person name="Gujja S."/>
            <person name="Hansen M."/>
            <person name="Howarth C."/>
            <person name="Imamovic A."/>
            <person name="Ireland A."/>
            <person name="Larimer J."/>
            <person name="McCowan C."/>
            <person name="Murphy C."/>
            <person name="Pearson M."/>
            <person name="Poon T.W."/>
            <person name="Priest M."/>
            <person name="Roberts A."/>
            <person name="Saif S."/>
            <person name="Shea T."/>
            <person name="Sykes S."/>
            <person name="Wortman J."/>
            <person name="Nusbaum C."/>
            <person name="Birren B."/>
        </authorList>
    </citation>
    <scope>NUCLEOTIDE SEQUENCE [LARGE SCALE GENOMIC DNA]</scope>
    <source>
        <strain evidence="1 2">INRA-310</strain>
    </source>
</reference>
<evidence type="ECO:0000313" key="2">
    <source>
        <dbReference type="Proteomes" id="UP000018817"/>
    </source>
</evidence>
<gene>
    <name evidence="1" type="ORF">PPTG_23525</name>
</gene>
<dbReference type="OrthoDB" id="144090at2759"/>
<dbReference type="GeneID" id="20192124"/>
<organism evidence="1 2">
    <name type="scientific">Phytophthora nicotianae (strain INRA-310)</name>
    <name type="common">Phytophthora parasitica</name>
    <dbReference type="NCBI Taxonomy" id="761204"/>
    <lineage>
        <taxon>Eukaryota</taxon>
        <taxon>Sar</taxon>
        <taxon>Stramenopiles</taxon>
        <taxon>Oomycota</taxon>
        <taxon>Peronosporomycetes</taxon>
        <taxon>Peronosporales</taxon>
        <taxon>Peronosporaceae</taxon>
        <taxon>Phytophthora</taxon>
    </lineage>
</organism>
<dbReference type="VEuPathDB" id="FungiDB:PPTG_23525"/>
<dbReference type="RefSeq" id="XP_008909453.1">
    <property type="nucleotide sequence ID" value="XM_008911205.1"/>
</dbReference>
<reference evidence="2" key="1">
    <citation type="submission" date="2011-12" db="EMBL/GenBank/DDBJ databases">
        <authorList>
            <consortium name="The Broad Institute Genome Sequencing Platform"/>
            <person name="Russ C."/>
            <person name="Tyler B."/>
            <person name="Panabieres F."/>
            <person name="Shan W."/>
            <person name="Tripathy S."/>
            <person name="Grunwald N."/>
            <person name="Machado M."/>
            <person name="Young S.K."/>
            <person name="Zeng Q."/>
            <person name="Gargeya S."/>
            <person name="Fitzgerald M."/>
            <person name="Haas B."/>
            <person name="Abouelleil A."/>
            <person name="Alvarado L."/>
            <person name="Arachchi H.M."/>
            <person name="Berlin A."/>
            <person name="Chapman S.B."/>
            <person name="Gearin G."/>
            <person name="Goldberg J."/>
            <person name="Griggs A."/>
            <person name="Gujja S."/>
            <person name="Hansen M."/>
            <person name="Heiman D."/>
            <person name="Howarth C."/>
            <person name="Larimer J."/>
            <person name="Lui A."/>
            <person name="MacDonald P.J.P."/>
            <person name="McCowen C."/>
            <person name="Montmayeur A."/>
            <person name="Murphy C."/>
            <person name="Neiman D."/>
            <person name="Pearson M."/>
            <person name="Priest M."/>
            <person name="Roberts A."/>
            <person name="Saif S."/>
            <person name="Shea T."/>
            <person name="Sisk P."/>
            <person name="Stolte C."/>
            <person name="Sykes S."/>
            <person name="Wortman J."/>
            <person name="Nusbaum C."/>
            <person name="Birren B."/>
        </authorList>
    </citation>
    <scope>NUCLEOTIDE SEQUENCE [LARGE SCALE GENOMIC DNA]</scope>
    <source>
        <strain evidence="2">INRA-310</strain>
    </source>
</reference>
<dbReference type="AlphaFoldDB" id="W2PVJ4"/>
<dbReference type="EMBL" id="KI669601">
    <property type="protein sequence ID" value="ETN04983.1"/>
    <property type="molecule type" value="Genomic_DNA"/>
</dbReference>
<proteinExistence type="predicted"/>
<accession>W2PVJ4</accession>
<evidence type="ECO:0000313" key="1">
    <source>
        <dbReference type="EMBL" id="ETN04983.1"/>
    </source>
</evidence>
<protein>
    <submittedName>
        <fullName evidence="1">Uncharacterized protein</fullName>
    </submittedName>
</protein>
<dbReference type="Proteomes" id="UP000018817">
    <property type="component" value="Unassembled WGS sequence"/>
</dbReference>